<evidence type="ECO:0000313" key="9">
    <source>
        <dbReference type="EMBL" id="UWD35234.1"/>
    </source>
</evidence>
<name>A0ABY5TXY5_9MOLU</name>
<feature type="domain" description="ABC3 transporter permease C-terminal" evidence="8">
    <location>
        <begin position="586"/>
        <end position="704"/>
    </location>
</feature>
<reference evidence="9" key="1">
    <citation type="submission" date="2022-08" db="EMBL/GenBank/DDBJ databases">
        <title>Complete genome sequence of Mycoplasma cottewii type strain VIS.</title>
        <authorList>
            <person name="Spergser J."/>
        </authorList>
    </citation>
    <scope>NUCLEOTIDE SEQUENCE</scope>
    <source>
        <strain evidence="9">VIS</strain>
    </source>
</reference>
<dbReference type="EMBL" id="CP103424">
    <property type="protein sequence ID" value="UWD35234.1"/>
    <property type="molecule type" value="Genomic_DNA"/>
</dbReference>
<keyword evidence="4 7" id="KW-1133">Transmembrane helix</keyword>
<dbReference type="PANTHER" id="PTHR30572">
    <property type="entry name" value="MEMBRANE COMPONENT OF TRANSPORTER-RELATED"/>
    <property type="match status" value="1"/>
</dbReference>
<feature type="transmembrane region" description="Helical" evidence="7">
    <location>
        <begin position="1378"/>
        <end position="1402"/>
    </location>
</feature>
<sequence length="1507" mass="176080">MRNIIKSYLKTFFQKNFVTTFGILFFIIMLSTVILGMLSTPLQLNSKINQLSKTNISYNSLIRSENMTYSPEFTYNYFYLNEQFEKENRDKEINNVLSDRYIEAINSEIEQNFDKKDLPERNDNNRYILDLTSEKDIIIANYISDLINSDLQKYRSGALLKSTAFIEKANERNDFNLRNVVNEIAKRLLRNFVKNNVFNKLNIEFENGIPKIEPGSFNVDNLKLESKDLSFLISEAYRAYSKIDNLFLMNGIKSIDKNQIKNDILEIRELIKKRDIIKLFNYIQNKFRQISKDINEKKKEVYLPTFDMFSEQYENKILSVNDHDDRVYLINKIISKHSDKYSVQTTKSFTLNEQQVGQLLPIKTLQLTSDIEQFKETNRYFNQVQLDNKNYNHSTFAKKWEHDIDYNKVLTPEIVISSAFAKANDINLNDIFSIPSSNKADLLMPFIDKKDAFYLTSLKAKVVGIGSTFDDISSKNSAFDFFQEKPTFVIGYANNNFINQMRESRWNFSTEKDSSYDVLFKIKNLNNNKSLTAEECFKEIIFNSNSNKGIKTAFFDKSFPPYVEWNFSRVAKDINSIRVQVIIYMVLGVTVLILAFIFINFALRKEMNETRRQLGIFKSFGYKVIELSWIFALKTWITIFLGIFLGYLLSIPIQNNLASNFVSSVTFVFSRVYFSPGLFFNLFALIPLIFLFLSYALTILYIREPVLSLMNNAKRIKRRIKSGWFSNMLSKRNIGFNYRMRLSFIKTSIGKFTIVQCLFVFASLSYSLLFGAQTILTQSINQGLAEIKSSVDHRWTWKNNRDIDITSKDGKYDFSKNNSDNREQLKYHDLDKKTVNQWLNEQTDQSDSRYRVELLFRLLNNTYKSEEKDKLSILLPLEYAKKRLSPFLQNNQKEAISEKDNDPVLKNKKYFLNVLSTFNLFNNNEKWKSLLRLIEANGNIDEKLIDFKDDKNIFFNFDEPNLENMSKTFVGLESIQDKKHNSLFLSSISKTFSYKLAQTYALFKVFYNYKIDKNIPDKEKNISKYWDEVNENDKLLKQFDPDDQKYWTIGSNPLVKEIQELVKQQPGLLPISVNSLIGSNNLSNASQNVMFMSLILDKLKENYSNNPVLTFNQLLYDKNTDLLASSVFAKFVEDPGLLRLNLFEMNNNRFADVRKFLNFEGITEEQFEKVSDQNLVYIDPETKEKLPMFNTIVPYYYAKSNGYGIDSKIKLETKTSIARKFVLNIVGINKSITLSLSKVPDLVLDYKVFASKMFTDTLYDKNTDSPKHFTTLWSTHKLLDGEFDLQNVEDSFNSFKYKERNISLDIKDKTPVFLSLFSSMFDEINDFISFYRNIDTQIDVYNTSNPTPGKNSRLNSKLFSYNLGKQGIEKVLKIMHRIMAIFIVLTTFLLVIILVVIMNIVVGESKKTILVLRAIGYKDFEVNWIVMGSYVIGAFISFILAYSLSNAIWLSLLYYVSYKWHIYIFLPFEVQYLFITFFIIAFILFIGWFFSNQQVKKTPLTQATQAE</sequence>
<evidence type="ECO:0000256" key="3">
    <source>
        <dbReference type="ARBA" id="ARBA00022692"/>
    </source>
</evidence>
<evidence type="ECO:0000256" key="4">
    <source>
        <dbReference type="ARBA" id="ARBA00022989"/>
    </source>
</evidence>
<accession>A0ABY5TXY5</accession>
<dbReference type="Proteomes" id="UP001059819">
    <property type="component" value="Chromosome"/>
</dbReference>
<feature type="transmembrane region" description="Helical" evidence="7">
    <location>
        <begin position="624"/>
        <end position="649"/>
    </location>
</feature>
<keyword evidence="10" id="KW-1185">Reference proteome</keyword>
<evidence type="ECO:0000256" key="6">
    <source>
        <dbReference type="ARBA" id="ARBA00038076"/>
    </source>
</evidence>
<evidence type="ECO:0000256" key="1">
    <source>
        <dbReference type="ARBA" id="ARBA00004651"/>
    </source>
</evidence>
<evidence type="ECO:0000256" key="2">
    <source>
        <dbReference type="ARBA" id="ARBA00022475"/>
    </source>
</evidence>
<dbReference type="InterPro" id="IPR050250">
    <property type="entry name" value="Macrolide_Exporter_MacB"/>
</dbReference>
<feature type="domain" description="ABC3 transporter permease C-terminal" evidence="8">
    <location>
        <begin position="1381"/>
        <end position="1499"/>
    </location>
</feature>
<comment type="similarity">
    <text evidence="6">Belongs to the ABC-4 integral membrane protein family.</text>
</comment>
<dbReference type="RefSeq" id="WP_259430383.1">
    <property type="nucleotide sequence ID" value="NZ_CP103424.1"/>
</dbReference>
<keyword evidence="3 7" id="KW-0812">Transmembrane</keyword>
<feature type="transmembrane region" description="Helical" evidence="7">
    <location>
        <begin position="1470"/>
        <end position="1490"/>
    </location>
</feature>
<dbReference type="PANTHER" id="PTHR30572:SF4">
    <property type="entry name" value="ABC TRANSPORTER PERMEASE YTRF"/>
    <property type="match status" value="1"/>
</dbReference>
<feature type="transmembrane region" description="Helical" evidence="7">
    <location>
        <begin position="749"/>
        <end position="772"/>
    </location>
</feature>
<evidence type="ECO:0000259" key="8">
    <source>
        <dbReference type="Pfam" id="PF02687"/>
    </source>
</evidence>
<evidence type="ECO:0000256" key="7">
    <source>
        <dbReference type="SAM" id="Phobius"/>
    </source>
</evidence>
<keyword evidence="5 7" id="KW-0472">Membrane</keyword>
<organism evidence="9 10">
    <name type="scientific">Mycoplasma cottewii</name>
    <dbReference type="NCBI Taxonomy" id="51364"/>
    <lineage>
        <taxon>Bacteria</taxon>
        <taxon>Bacillati</taxon>
        <taxon>Mycoplasmatota</taxon>
        <taxon>Mollicutes</taxon>
        <taxon>Mycoplasmataceae</taxon>
        <taxon>Mycoplasma</taxon>
    </lineage>
</organism>
<feature type="transmembrane region" description="Helical" evidence="7">
    <location>
        <begin position="1422"/>
        <end position="1450"/>
    </location>
</feature>
<feature type="transmembrane region" description="Helical" evidence="7">
    <location>
        <begin position="21"/>
        <end position="42"/>
    </location>
</feature>
<protein>
    <submittedName>
        <fullName evidence="9">ABC transporter permease</fullName>
    </submittedName>
</protein>
<comment type="subcellular location">
    <subcellularLocation>
        <location evidence="1">Cell membrane</location>
        <topology evidence="1">Multi-pass membrane protein</topology>
    </subcellularLocation>
</comment>
<dbReference type="Pfam" id="PF02687">
    <property type="entry name" value="FtsX"/>
    <property type="match status" value="2"/>
</dbReference>
<keyword evidence="2" id="KW-1003">Cell membrane</keyword>
<feature type="transmembrane region" description="Helical" evidence="7">
    <location>
        <begin position="678"/>
        <end position="702"/>
    </location>
</feature>
<feature type="transmembrane region" description="Helical" evidence="7">
    <location>
        <begin position="581"/>
        <end position="603"/>
    </location>
</feature>
<proteinExistence type="inferred from homology"/>
<evidence type="ECO:0000313" key="10">
    <source>
        <dbReference type="Proteomes" id="UP001059819"/>
    </source>
</evidence>
<gene>
    <name evidence="9" type="ORF">NX779_01180</name>
</gene>
<evidence type="ECO:0000256" key="5">
    <source>
        <dbReference type="ARBA" id="ARBA00023136"/>
    </source>
</evidence>
<dbReference type="InterPro" id="IPR003838">
    <property type="entry name" value="ABC3_permease_C"/>
</dbReference>